<dbReference type="RefSeq" id="WP_203167482.1">
    <property type="nucleotide sequence ID" value="NZ_JAEVLS010000002.1"/>
</dbReference>
<comment type="caution">
    <text evidence="2">The sequence shown here is derived from an EMBL/GenBank/DDBJ whole genome shotgun (WGS) entry which is preliminary data.</text>
</comment>
<protein>
    <submittedName>
        <fullName evidence="2">BNR repeat-containing protein</fullName>
    </submittedName>
</protein>
<name>A0ABS1WWT3_9GAMM</name>
<accession>A0ABS1WWT3</accession>
<reference evidence="2 3" key="1">
    <citation type="journal article" date="2021" name="Int. J. Syst. Evol. Microbiol.">
        <title>Steroidobacter gossypii sp. nov., isolated from soil of cotton cropping field.</title>
        <authorList>
            <person name="Huang R."/>
            <person name="Yang S."/>
            <person name="Zhen C."/>
            <person name="Liu W."/>
        </authorList>
    </citation>
    <scope>NUCLEOTIDE SEQUENCE [LARGE SCALE GENOMIC DNA]</scope>
    <source>
        <strain evidence="2 3">S1-65</strain>
    </source>
</reference>
<dbReference type="EMBL" id="JAEVLS010000002">
    <property type="protein sequence ID" value="MBM0105442.1"/>
    <property type="molecule type" value="Genomic_DNA"/>
</dbReference>
<dbReference type="Proteomes" id="UP000661077">
    <property type="component" value="Unassembled WGS sequence"/>
</dbReference>
<evidence type="ECO:0000313" key="2">
    <source>
        <dbReference type="EMBL" id="MBM0105442.1"/>
    </source>
</evidence>
<keyword evidence="1" id="KW-0732">Signal</keyword>
<feature type="chain" id="PRO_5046897025" evidence="1">
    <location>
        <begin position="31"/>
        <end position="455"/>
    </location>
</feature>
<organism evidence="2 3">
    <name type="scientific">Steroidobacter gossypii</name>
    <dbReference type="NCBI Taxonomy" id="2805490"/>
    <lineage>
        <taxon>Bacteria</taxon>
        <taxon>Pseudomonadati</taxon>
        <taxon>Pseudomonadota</taxon>
        <taxon>Gammaproteobacteria</taxon>
        <taxon>Steroidobacterales</taxon>
        <taxon>Steroidobacteraceae</taxon>
        <taxon>Steroidobacter</taxon>
    </lineage>
</organism>
<proteinExistence type="predicted"/>
<evidence type="ECO:0000313" key="3">
    <source>
        <dbReference type="Proteomes" id="UP000661077"/>
    </source>
</evidence>
<gene>
    <name evidence="2" type="ORF">JM946_11820</name>
</gene>
<keyword evidence="3" id="KW-1185">Reference proteome</keyword>
<sequence>MDSRTRRSVSRSRLLAVVACFVAASMAVHARADEVHARLLTIGPAYSGSSVNVVANRRHSLFTHGRMQFAAYYDNDHHLVLGRRSLDGGEWITQRTAFKGNVKDAHNSISIAVDGAGILHVGWDQHDNPLNYARGVRPLELELARVPYMTGVAETRVSYPEFHLLGDGDLLFLYRDGQSGRGRLVLNRYSVRQRAWRTVQSNLIDGEGQRSPYWNLTVDSGGGVHLAWLWRDTPDVATNHDLAYAFSADGGASWRSSERAALTMPITVAADAYVAKIPMRHNLMNPPWIATDARGQPYIVSYWSDAPDSPAQFRVVYRSKDSWQTETITRRTETFALAGAGTRRPPISRGVLVVENTIDSAPAAHLVYRDDAAGGALLMSTDRLGSAEWRQRQLTRTSPGAWEPTLDPVQWQRYQQLHLLMQSVEQRDGNDAEDAGTAAAEIATLMIDPRVDQAR</sequence>
<evidence type="ECO:0000256" key="1">
    <source>
        <dbReference type="SAM" id="SignalP"/>
    </source>
</evidence>
<dbReference type="Pfam" id="PF15892">
    <property type="entry name" value="BNR_4"/>
    <property type="match status" value="1"/>
</dbReference>
<feature type="signal peptide" evidence="1">
    <location>
        <begin position="1"/>
        <end position="30"/>
    </location>
</feature>